<evidence type="ECO:0008006" key="4">
    <source>
        <dbReference type="Google" id="ProtNLM"/>
    </source>
</evidence>
<dbReference type="AlphaFoldDB" id="A0A9E2W7J2"/>
<reference evidence="2" key="1">
    <citation type="submission" date="2021-06" db="EMBL/GenBank/DDBJ databases">
        <authorList>
            <person name="Huq M.A."/>
        </authorList>
    </citation>
    <scope>NUCLEOTIDE SEQUENCE</scope>
    <source>
        <strain evidence="2">MAH-26</strain>
    </source>
</reference>
<feature type="transmembrane region" description="Helical" evidence="1">
    <location>
        <begin position="116"/>
        <end position="135"/>
    </location>
</feature>
<gene>
    <name evidence="2" type="ORF">KTO63_04370</name>
</gene>
<dbReference type="Proteomes" id="UP000812270">
    <property type="component" value="Unassembled WGS sequence"/>
</dbReference>
<keyword evidence="3" id="KW-1185">Reference proteome</keyword>
<keyword evidence="1" id="KW-0812">Transmembrane</keyword>
<feature type="transmembrane region" description="Helical" evidence="1">
    <location>
        <begin position="39"/>
        <end position="57"/>
    </location>
</feature>
<proteinExistence type="predicted"/>
<feature type="transmembrane region" description="Helical" evidence="1">
    <location>
        <begin position="7"/>
        <end position="27"/>
    </location>
</feature>
<feature type="transmembrane region" description="Helical" evidence="1">
    <location>
        <begin position="282"/>
        <end position="299"/>
    </location>
</feature>
<evidence type="ECO:0000313" key="2">
    <source>
        <dbReference type="EMBL" id="MBV4356372.1"/>
    </source>
</evidence>
<organism evidence="2 3">
    <name type="scientific">Pinibacter aurantiacus</name>
    <dbReference type="NCBI Taxonomy" id="2851599"/>
    <lineage>
        <taxon>Bacteria</taxon>
        <taxon>Pseudomonadati</taxon>
        <taxon>Bacteroidota</taxon>
        <taxon>Chitinophagia</taxon>
        <taxon>Chitinophagales</taxon>
        <taxon>Chitinophagaceae</taxon>
        <taxon>Pinibacter</taxon>
    </lineage>
</organism>
<comment type="caution">
    <text evidence="2">The sequence shown here is derived from an EMBL/GenBank/DDBJ whole genome shotgun (WGS) entry which is preliminary data.</text>
</comment>
<keyword evidence="1" id="KW-0472">Membrane</keyword>
<name>A0A9E2W7J2_9BACT</name>
<sequence>MDNIYYFLRNLVIVYSIATFFVGFYLQKYFLYFFNKTKHILGLYILMFLLVPNESFFERFGMATLFPPLFKRVQNKHIYWLLVPINFVYAVTYHSSTAAVVGMFYVLLLASPSYKFFKIVVITGLVFAASLMIYLHPYVAMMYNVPKNEVIELVMKQHPLLAKDPNNTWRILLWDQILFNHFPGNIFGAGFGTPMLTYFPVEDPTKMPSLPYVVGGHNSFIYLFGRLGIVAIVFLGLIYRKVFKEFFNNRDQYLQSDSYIFFLSFFAISIVAAFNPVLETPIFASSYWLFLGLVARSVYNRSPKKIFQKDNATFAF</sequence>
<feature type="transmembrane region" description="Helical" evidence="1">
    <location>
        <begin position="219"/>
        <end position="239"/>
    </location>
</feature>
<keyword evidence="1" id="KW-1133">Transmembrane helix</keyword>
<accession>A0A9E2W7J2</accession>
<dbReference type="EMBL" id="JAHSPG010000002">
    <property type="protein sequence ID" value="MBV4356372.1"/>
    <property type="molecule type" value="Genomic_DNA"/>
</dbReference>
<dbReference type="RefSeq" id="WP_217789938.1">
    <property type="nucleotide sequence ID" value="NZ_JAHSPG010000002.1"/>
</dbReference>
<evidence type="ECO:0000313" key="3">
    <source>
        <dbReference type="Proteomes" id="UP000812270"/>
    </source>
</evidence>
<evidence type="ECO:0000256" key="1">
    <source>
        <dbReference type="SAM" id="Phobius"/>
    </source>
</evidence>
<feature type="transmembrane region" description="Helical" evidence="1">
    <location>
        <begin position="259"/>
        <end position="276"/>
    </location>
</feature>
<feature type="transmembrane region" description="Helical" evidence="1">
    <location>
        <begin position="177"/>
        <end position="199"/>
    </location>
</feature>
<protein>
    <recommendedName>
        <fullName evidence="4">O-antigen ligase family protein</fullName>
    </recommendedName>
</protein>
<feature type="transmembrane region" description="Helical" evidence="1">
    <location>
        <begin position="78"/>
        <end position="110"/>
    </location>
</feature>